<dbReference type="EMBL" id="JARJLG010000020">
    <property type="protein sequence ID" value="KAJ7771919.1"/>
    <property type="molecule type" value="Genomic_DNA"/>
</dbReference>
<dbReference type="Proteomes" id="UP001215280">
    <property type="component" value="Unassembled WGS sequence"/>
</dbReference>
<keyword evidence="2" id="KW-1185">Reference proteome</keyword>
<sequence length="127" mass="14511">SDPRAGTPSSVLTTDTLLTMISLYYMTQTFQSSVWIYTQNPTFGSSDYIKPLTNAQMLFSLFEFDLMFWSREYVQRVGNLVLYKGMDRHGHFAGSDNPLSARVYANWDCISESSVQKLGPLRYPSRV</sequence>
<accession>A0AAD7JWI9</accession>
<name>A0AAD7JWI9_9AGAR</name>
<protein>
    <submittedName>
        <fullName evidence="1">Uncharacterized protein</fullName>
    </submittedName>
</protein>
<organism evidence="1 2">
    <name type="scientific">Mycena maculata</name>
    <dbReference type="NCBI Taxonomy" id="230809"/>
    <lineage>
        <taxon>Eukaryota</taxon>
        <taxon>Fungi</taxon>
        <taxon>Dikarya</taxon>
        <taxon>Basidiomycota</taxon>
        <taxon>Agaricomycotina</taxon>
        <taxon>Agaricomycetes</taxon>
        <taxon>Agaricomycetidae</taxon>
        <taxon>Agaricales</taxon>
        <taxon>Marasmiineae</taxon>
        <taxon>Mycenaceae</taxon>
        <taxon>Mycena</taxon>
    </lineage>
</organism>
<feature type="non-terminal residue" evidence="1">
    <location>
        <position position="1"/>
    </location>
</feature>
<dbReference type="Gene3D" id="3.40.50.1820">
    <property type="entry name" value="alpha/beta hydrolase"/>
    <property type="match status" value="1"/>
</dbReference>
<evidence type="ECO:0000313" key="2">
    <source>
        <dbReference type="Proteomes" id="UP001215280"/>
    </source>
</evidence>
<evidence type="ECO:0000313" key="1">
    <source>
        <dbReference type="EMBL" id="KAJ7771919.1"/>
    </source>
</evidence>
<comment type="caution">
    <text evidence="1">The sequence shown here is derived from an EMBL/GenBank/DDBJ whole genome shotgun (WGS) entry which is preliminary data.</text>
</comment>
<gene>
    <name evidence="1" type="ORF">DFH07DRAFT_734157</name>
</gene>
<dbReference type="AlphaFoldDB" id="A0AAD7JWI9"/>
<proteinExistence type="predicted"/>
<dbReference type="InterPro" id="IPR029058">
    <property type="entry name" value="AB_hydrolase_fold"/>
</dbReference>
<reference evidence="1" key="1">
    <citation type="submission" date="2023-03" db="EMBL/GenBank/DDBJ databases">
        <title>Massive genome expansion in bonnet fungi (Mycena s.s.) driven by repeated elements and novel gene families across ecological guilds.</title>
        <authorList>
            <consortium name="Lawrence Berkeley National Laboratory"/>
            <person name="Harder C.B."/>
            <person name="Miyauchi S."/>
            <person name="Viragh M."/>
            <person name="Kuo A."/>
            <person name="Thoen E."/>
            <person name="Andreopoulos B."/>
            <person name="Lu D."/>
            <person name="Skrede I."/>
            <person name="Drula E."/>
            <person name="Henrissat B."/>
            <person name="Morin E."/>
            <person name="Kohler A."/>
            <person name="Barry K."/>
            <person name="LaButti K."/>
            <person name="Morin E."/>
            <person name="Salamov A."/>
            <person name="Lipzen A."/>
            <person name="Mereny Z."/>
            <person name="Hegedus B."/>
            <person name="Baldrian P."/>
            <person name="Stursova M."/>
            <person name="Weitz H."/>
            <person name="Taylor A."/>
            <person name="Grigoriev I.V."/>
            <person name="Nagy L.G."/>
            <person name="Martin F."/>
            <person name="Kauserud H."/>
        </authorList>
    </citation>
    <scope>NUCLEOTIDE SEQUENCE</scope>
    <source>
        <strain evidence="1">CBHHK188m</strain>
    </source>
</reference>